<protein>
    <submittedName>
        <fullName evidence="2">NAD(P)H-binding protein</fullName>
    </submittedName>
</protein>
<accession>A0ABP6D3Q6</accession>
<dbReference type="PANTHER" id="PTHR43162">
    <property type="match status" value="1"/>
</dbReference>
<dbReference type="Pfam" id="PF13460">
    <property type="entry name" value="NAD_binding_10"/>
    <property type="match status" value="1"/>
</dbReference>
<feature type="domain" description="NAD(P)-binding" evidence="1">
    <location>
        <begin position="18"/>
        <end position="189"/>
    </location>
</feature>
<dbReference type="PANTHER" id="PTHR43162:SF1">
    <property type="entry name" value="PRESTALK A DIFFERENTIATION PROTEIN A"/>
    <property type="match status" value="1"/>
</dbReference>
<organism evidence="2 3">
    <name type="scientific">Actinomadura fulvescens</name>
    <dbReference type="NCBI Taxonomy" id="46160"/>
    <lineage>
        <taxon>Bacteria</taxon>
        <taxon>Bacillati</taxon>
        <taxon>Actinomycetota</taxon>
        <taxon>Actinomycetes</taxon>
        <taxon>Streptosporangiales</taxon>
        <taxon>Thermomonosporaceae</taxon>
        <taxon>Actinomadura</taxon>
    </lineage>
</organism>
<name>A0ABP6D3Q6_9ACTN</name>
<evidence type="ECO:0000259" key="1">
    <source>
        <dbReference type="Pfam" id="PF13460"/>
    </source>
</evidence>
<dbReference type="Proteomes" id="UP001501509">
    <property type="component" value="Unassembled WGS sequence"/>
</dbReference>
<evidence type="ECO:0000313" key="2">
    <source>
        <dbReference type="EMBL" id="GAA2633460.1"/>
    </source>
</evidence>
<proteinExistence type="predicted"/>
<dbReference type="InterPro" id="IPR036291">
    <property type="entry name" value="NAD(P)-bd_dom_sf"/>
</dbReference>
<comment type="caution">
    <text evidence="2">The sequence shown here is derived from an EMBL/GenBank/DDBJ whole genome shotgun (WGS) entry which is preliminary data.</text>
</comment>
<reference evidence="3" key="1">
    <citation type="journal article" date="2019" name="Int. J. Syst. Evol. Microbiol.">
        <title>The Global Catalogue of Microorganisms (GCM) 10K type strain sequencing project: providing services to taxonomists for standard genome sequencing and annotation.</title>
        <authorList>
            <consortium name="The Broad Institute Genomics Platform"/>
            <consortium name="The Broad Institute Genome Sequencing Center for Infectious Disease"/>
            <person name="Wu L."/>
            <person name="Ma J."/>
        </authorList>
    </citation>
    <scope>NUCLEOTIDE SEQUENCE [LARGE SCALE GENOMIC DNA]</scope>
    <source>
        <strain evidence="3">JCM 6833</strain>
    </source>
</reference>
<evidence type="ECO:0000313" key="3">
    <source>
        <dbReference type="Proteomes" id="UP001501509"/>
    </source>
</evidence>
<gene>
    <name evidence="2" type="ORF">GCM10010411_85070</name>
</gene>
<sequence length="291" mass="31215">MLTVSPAHSVYFMILVTGATGKVGGQVVTRLLKEGVKVRALAREPEAADLPGGVDVVRGDLADPGSLDAALDGVDKVFLVWPTLAADDAAAEAVRRITERARRVVYMSSMGAGVPDGGPVLDSHGLLERLITESGVEWTFLRGGGFAGNDLAWAKDIQDSGVVREPFGGWRRSLVHEADLAAVGVRALLEDGHVGATYDLTGPQALSQAERVRIVGEVTGRPLRFEALSLEEARQQFLSWLPPEAVEATIESMLEVTRKPEEVTAAVEEITGRPALSYREWVVDHVRDFGG</sequence>
<dbReference type="SUPFAM" id="SSF51735">
    <property type="entry name" value="NAD(P)-binding Rossmann-fold domains"/>
    <property type="match status" value="1"/>
</dbReference>
<keyword evidence="3" id="KW-1185">Reference proteome</keyword>
<dbReference type="EMBL" id="BAAATD010000017">
    <property type="protein sequence ID" value="GAA2633460.1"/>
    <property type="molecule type" value="Genomic_DNA"/>
</dbReference>
<dbReference type="Gene3D" id="3.90.25.10">
    <property type="entry name" value="UDP-galactose 4-epimerase, domain 1"/>
    <property type="match status" value="1"/>
</dbReference>
<dbReference type="InterPro" id="IPR016040">
    <property type="entry name" value="NAD(P)-bd_dom"/>
</dbReference>
<dbReference type="InterPro" id="IPR051604">
    <property type="entry name" value="Ergot_Alk_Oxidoreductase"/>
</dbReference>
<dbReference type="Gene3D" id="3.40.50.720">
    <property type="entry name" value="NAD(P)-binding Rossmann-like Domain"/>
    <property type="match status" value="1"/>
</dbReference>